<dbReference type="Pfam" id="PF07669">
    <property type="entry name" value="Eco57I"/>
    <property type="match status" value="1"/>
</dbReference>
<dbReference type="SUPFAM" id="SSF53335">
    <property type="entry name" value="S-adenosyl-L-methionine-dependent methyltransferases"/>
    <property type="match status" value="1"/>
</dbReference>
<dbReference type="PROSITE" id="PS00092">
    <property type="entry name" value="N6_MTASE"/>
    <property type="match status" value="1"/>
</dbReference>
<dbReference type="InterPro" id="IPR011639">
    <property type="entry name" value="MethylTrfase_TaqI-like_dom"/>
</dbReference>
<evidence type="ECO:0000259" key="6">
    <source>
        <dbReference type="Pfam" id="PF07669"/>
    </source>
</evidence>
<evidence type="ECO:0000313" key="7">
    <source>
        <dbReference type="EMBL" id="TVT36754.1"/>
    </source>
</evidence>
<keyword evidence="4" id="KW-0949">S-adenosyl-L-methionine</keyword>
<proteinExistence type="predicted"/>
<dbReference type="InterPro" id="IPR029063">
    <property type="entry name" value="SAM-dependent_MTases_sf"/>
</dbReference>
<dbReference type="AlphaFoldDB" id="A0A558BJR8"/>
<keyword evidence="3" id="KW-0808">Transferase</keyword>
<evidence type="ECO:0000256" key="4">
    <source>
        <dbReference type="ARBA" id="ARBA00022691"/>
    </source>
</evidence>
<dbReference type="EC" id="2.1.1.72" evidence="1"/>
<gene>
    <name evidence="7" type="ORF">FNT36_24895</name>
</gene>
<dbReference type="EMBL" id="VMRJ01000009">
    <property type="protein sequence ID" value="TVT36754.1"/>
    <property type="molecule type" value="Genomic_DNA"/>
</dbReference>
<dbReference type="GO" id="GO:0006304">
    <property type="term" value="P:DNA modification"/>
    <property type="evidence" value="ECO:0007669"/>
    <property type="project" value="InterPro"/>
</dbReference>
<dbReference type="RefSeq" id="WP_144853399.1">
    <property type="nucleotide sequence ID" value="NZ_VMRJ01000009.1"/>
</dbReference>
<dbReference type="Gene3D" id="3.40.50.150">
    <property type="entry name" value="Vaccinia Virus protein VP39"/>
    <property type="match status" value="1"/>
</dbReference>
<dbReference type="InterPro" id="IPR002052">
    <property type="entry name" value="DNA_methylase_N6_adenine_CS"/>
</dbReference>
<name>A0A558BJR8_9BACT</name>
<dbReference type="GO" id="GO:0003676">
    <property type="term" value="F:nucleic acid binding"/>
    <property type="evidence" value="ECO:0007669"/>
    <property type="project" value="InterPro"/>
</dbReference>
<dbReference type="Proteomes" id="UP000317624">
    <property type="component" value="Unassembled WGS sequence"/>
</dbReference>
<dbReference type="PANTHER" id="PTHR33841">
    <property type="entry name" value="DNA METHYLTRANSFERASE YEEA-RELATED"/>
    <property type="match status" value="1"/>
</dbReference>
<evidence type="ECO:0000256" key="3">
    <source>
        <dbReference type="ARBA" id="ARBA00022679"/>
    </source>
</evidence>
<evidence type="ECO:0000256" key="5">
    <source>
        <dbReference type="ARBA" id="ARBA00047942"/>
    </source>
</evidence>
<dbReference type="GO" id="GO:0009007">
    <property type="term" value="F:site-specific DNA-methyltransferase (adenine-specific) activity"/>
    <property type="evidence" value="ECO:0007669"/>
    <property type="project" value="UniProtKB-EC"/>
</dbReference>
<dbReference type="PANTHER" id="PTHR33841:SF1">
    <property type="entry name" value="DNA METHYLTRANSFERASE A"/>
    <property type="match status" value="1"/>
</dbReference>
<evidence type="ECO:0000313" key="8">
    <source>
        <dbReference type="Proteomes" id="UP000317624"/>
    </source>
</evidence>
<sequence length="994" mass="113372">MHNVSPSFAQALDRVDMPVGDTGSGLLLVSSLATANSILEPYHLLLLERAKKIGADAVYFKNNADNRAPVAQVYLFDFSTGRQVDSIPELHRKVWSSTDVRIYFIITKSDLIVYNSSKPVIIKDGELAVQPFETLNLISDAKERFDEYSGRKFDNGSFWEIHKSQFSYNTTAYEKLISELRNARQKFNKQIVLDQKVANKLLIVSILIKYLEERVDIDADGNETRVFSKDIFNKAEFGFSANYVAAIENGILHANKYLLAILHFLSNHFGGHIFNILEDEVSKIESADIQPLADFLSGRIDGHQYVLWSQYSFNYLPIELISNIYEEFLENTKDNGVAYTPSFLVNFLIDETMPIHRPQRDYRILDPACGSGIFLVSAYKRLVDWWRVEKFHELGYWVKPNGSNLHELQQLLVQSVYGVDIATEAVSLAVFSLSLTLCDIFSPKVIWEDLKFSNLSGNIIAEDFFTWIIQAKNNQFDIIIGNPPFIEYPNSYVKQHGIMTMVDIDVTIPKNQSAILFTVLSEKLLAPKGLLCFILPSGPLLYNSSAKSINFRQRFFERYSIPQIIDFTYLSNTLFRNKGNEKNVAVAAVFIENNATKYDYIYHVIAKKLKVMVQRHYFEFDHYDFHLVKHREAVFDPLIWKSNLLGGGRLILLLNKLRALPTLKDYFSKQLGKTVAISEGYIKGKPDEEVTDEDIITGRYKLAPYLSGALTFESTDFTEHGIANTHPLVGNYFQRRRKEVNFRPPLLVIKKNIGSQTIPVVFSQVTLAYKKEFIGIHATDESLLLAIRETFANSNLYRFILSATSGRSGISRSVRTVLKKDILALPYLGRNQQYELGYLEQILVDDTLEYWLDFLAKENNIRALQPATLPDLQAYQQVLCEVLNSLFSSDSDLGRYVTIELTANSGFGVSIIQYVHHVNDAPHSTVAPTIIDALAVEKLVRDTLNATTRINRIIKLYEADRIILIKPLELRYWLRSIAIRDADEIVKDLYNAGY</sequence>
<accession>A0A558BJR8</accession>
<comment type="caution">
    <text evidence="7">The sequence shown here is derived from an EMBL/GenBank/DDBJ whole genome shotgun (WGS) entry which is preliminary data.</text>
</comment>
<evidence type="ECO:0000256" key="1">
    <source>
        <dbReference type="ARBA" id="ARBA00011900"/>
    </source>
</evidence>
<dbReference type="PRINTS" id="PR00507">
    <property type="entry name" value="N12N6MTFRASE"/>
</dbReference>
<protein>
    <recommendedName>
        <fullName evidence="1">site-specific DNA-methyltransferase (adenine-specific)</fullName>
        <ecNumber evidence="1">2.1.1.72</ecNumber>
    </recommendedName>
</protein>
<dbReference type="InterPro" id="IPR050953">
    <property type="entry name" value="N4_N6_ade-DNA_methylase"/>
</dbReference>
<dbReference type="GO" id="GO:0032259">
    <property type="term" value="P:methylation"/>
    <property type="evidence" value="ECO:0007669"/>
    <property type="project" value="UniProtKB-KW"/>
</dbReference>
<dbReference type="OrthoDB" id="4280289at2"/>
<feature type="domain" description="Type II methyltransferase M.TaqI-like" evidence="6">
    <location>
        <begin position="415"/>
        <end position="567"/>
    </location>
</feature>
<keyword evidence="2 7" id="KW-0489">Methyltransferase</keyword>
<evidence type="ECO:0000256" key="2">
    <source>
        <dbReference type="ARBA" id="ARBA00022603"/>
    </source>
</evidence>
<comment type="catalytic activity">
    <reaction evidence="5">
        <text>a 2'-deoxyadenosine in DNA + S-adenosyl-L-methionine = an N(6)-methyl-2'-deoxyadenosine in DNA + S-adenosyl-L-homocysteine + H(+)</text>
        <dbReference type="Rhea" id="RHEA:15197"/>
        <dbReference type="Rhea" id="RHEA-COMP:12418"/>
        <dbReference type="Rhea" id="RHEA-COMP:12419"/>
        <dbReference type="ChEBI" id="CHEBI:15378"/>
        <dbReference type="ChEBI" id="CHEBI:57856"/>
        <dbReference type="ChEBI" id="CHEBI:59789"/>
        <dbReference type="ChEBI" id="CHEBI:90615"/>
        <dbReference type="ChEBI" id="CHEBI:90616"/>
        <dbReference type="EC" id="2.1.1.72"/>
    </reaction>
</comment>
<reference evidence="7 8" key="1">
    <citation type="submission" date="2019-07" db="EMBL/GenBank/DDBJ databases">
        <title>Hymenobacter sp. straun FUR1 Genome sequencing and assembly.</title>
        <authorList>
            <person name="Chhetri G."/>
        </authorList>
    </citation>
    <scope>NUCLEOTIDE SEQUENCE [LARGE SCALE GENOMIC DNA]</scope>
    <source>
        <strain evidence="7 8">Fur1</strain>
    </source>
</reference>
<organism evidence="7 8">
    <name type="scientific">Hymenobacter setariae</name>
    <dbReference type="NCBI Taxonomy" id="2594794"/>
    <lineage>
        <taxon>Bacteria</taxon>
        <taxon>Pseudomonadati</taxon>
        <taxon>Bacteroidota</taxon>
        <taxon>Cytophagia</taxon>
        <taxon>Cytophagales</taxon>
        <taxon>Hymenobacteraceae</taxon>
        <taxon>Hymenobacter</taxon>
    </lineage>
</organism>
<keyword evidence="8" id="KW-1185">Reference proteome</keyword>